<feature type="domain" description="Phosphoribosyltransferase" evidence="2">
    <location>
        <begin position="151"/>
        <end position="243"/>
    </location>
</feature>
<dbReference type="PANTHER" id="PTHR47505">
    <property type="entry name" value="DNA UTILIZATION PROTEIN YHGH"/>
    <property type="match status" value="1"/>
</dbReference>
<comment type="caution">
    <text evidence="4">The sequence shown here is derived from an EMBL/GenBank/DDBJ whole genome shotgun (WGS) entry which is preliminary data.</text>
</comment>
<name>A0A433J1V3_9PROT</name>
<reference evidence="4 5" key="1">
    <citation type="submission" date="2018-12" db="EMBL/GenBank/DDBJ databases">
        <authorList>
            <person name="Yang Y."/>
        </authorList>
    </citation>
    <scope>NUCLEOTIDE SEQUENCE [LARGE SCALE GENOMIC DNA]</scope>
    <source>
        <strain evidence="4 5">GSF71</strain>
    </source>
</reference>
<dbReference type="AlphaFoldDB" id="A0A433J1V3"/>
<sequence length="248" mass="26291">MPSRPALFRFAAAASTALLDALLPPRCLCCGTAVDRQGGLCPPCWTGLSFIAPPFCARCGLPFEYEAQDGAVCGACVAEPPAFARARAVLVYDDGSRPLVLGFKHGDRIHAADAYGGWLARAGAELLSDADVLAPVPLHWGRLFRRRYNQAALLAKALSKRAGVPTVPDLLVRRRATPTQGGLDRKGRHRNVKGAFRLRATGTVAGKRVVLVDDVLTTGATLAECARVLTRAGAARVDVLTLARVVKG</sequence>
<dbReference type="Proteomes" id="UP000280346">
    <property type="component" value="Unassembled WGS sequence"/>
</dbReference>
<protein>
    <submittedName>
        <fullName evidence="4">ComF family protein</fullName>
    </submittedName>
</protein>
<dbReference type="Pfam" id="PF00156">
    <property type="entry name" value="Pribosyltran"/>
    <property type="match status" value="1"/>
</dbReference>
<evidence type="ECO:0000256" key="1">
    <source>
        <dbReference type="ARBA" id="ARBA00008007"/>
    </source>
</evidence>
<dbReference type="InterPro" id="IPR051910">
    <property type="entry name" value="ComF/GntX_DNA_util-trans"/>
</dbReference>
<evidence type="ECO:0000259" key="2">
    <source>
        <dbReference type="Pfam" id="PF00156"/>
    </source>
</evidence>
<comment type="similarity">
    <text evidence="1">Belongs to the ComF/GntX family.</text>
</comment>
<dbReference type="RefSeq" id="WP_127003500.1">
    <property type="nucleotide sequence ID" value="NZ_JBNPXW010000004.1"/>
</dbReference>
<keyword evidence="5" id="KW-1185">Reference proteome</keyword>
<feature type="domain" description="Double zinc ribbon" evidence="3">
    <location>
        <begin position="18"/>
        <end position="77"/>
    </location>
</feature>
<dbReference type="OrthoDB" id="9779910at2"/>
<dbReference type="SUPFAM" id="SSF53271">
    <property type="entry name" value="PRTase-like"/>
    <property type="match status" value="1"/>
</dbReference>
<proteinExistence type="inferred from homology"/>
<evidence type="ECO:0000313" key="5">
    <source>
        <dbReference type="Proteomes" id="UP000280346"/>
    </source>
</evidence>
<accession>A0A433J1V3</accession>
<dbReference type="EMBL" id="RZIJ01000028">
    <property type="protein sequence ID" value="RUQ65075.1"/>
    <property type="molecule type" value="Genomic_DNA"/>
</dbReference>
<evidence type="ECO:0000259" key="3">
    <source>
        <dbReference type="Pfam" id="PF18912"/>
    </source>
</evidence>
<organism evidence="4 5">
    <name type="scientific">Azospirillum doebereinerae</name>
    <dbReference type="NCBI Taxonomy" id="92933"/>
    <lineage>
        <taxon>Bacteria</taxon>
        <taxon>Pseudomonadati</taxon>
        <taxon>Pseudomonadota</taxon>
        <taxon>Alphaproteobacteria</taxon>
        <taxon>Rhodospirillales</taxon>
        <taxon>Azospirillaceae</taxon>
        <taxon>Azospirillum</taxon>
    </lineage>
</organism>
<dbReference type="InterPro" id="IPR044005">
    <property type="entry name" value="DZR_2"/>
</dbReference>
<dbReference type="Gene3D" id="3.40.50.2020">
    <property type="match status" value="1"/>
</dbReference>
<dbReference type="PANTHER" id="PTHR47505:SF1">
    <property type="entry name" value="DNA UTILIZATION PROTEIN YHGH"/>
    <property type="match status" value="1"/>
</dbReference>
<dbReference type="CDD" id="cd06223">
    <property type="entry name" value="PRTases_typeI"/>
    <property type="match status" value="1"/>
</dbReference>
<gene>
    <name evidence="4" type="ORF">EJ913_26205</name>
</gene>
<dbReference type="InterPro" id="IPR029057">
    <property type="entry name" value="PRTase-like"/>
</dbReference>
<dbReference type="Pfam" id="PF18912">
    <property type="entry name" value="DZR_2"/>
    <property type="match status" value="1"/>
</dbReference>
<dbReference type="InterPro" id="IPR000836">
    <property type="entry name" value="PRTase_dom"/>
</dbReference>
<evidence type="ECO:0000313" key="4">
    <source>
        <dbReference type="EMBL" id="RUQ65075.1"/>
    </source>
</evidence>